<dbReference type="AlphaFoldDB" id="A0A6J3LR91"/>
<protein>
    <submittedName>
        <fullName evidence="3">Uncharacterized protein</fullName>
    </submittedName>
</protein>
<evidence type="ECO:0000313" key="3">
    <source>
        <dbReference type="RefSeq" id="XP_033455174.1"/>
    </source>
</evidence>
<name>A0A6J3LR91_9PEZI</name>
<reference evidence="3" key="3">
    <citation type="submission" date="2025-08" db="UniProtKB">
        <authorList>
            <consortium name="RefSeq"/>
        </authorList>
    </citation>
    <scope>IDENTIFICATION</scope>
    <source>
        <strain evidence="3">CBS 342.82</strain>
    </source>
</reference>
<feature type="chain" id="PRO_5026754256" evidence="1">
    <location>
        <begin position="24"/>
        <end position="145"/>
    </location>
</feature>
<gene>
    <name evidence="3" type="ORF">K489DRAFT_385256</name>
</gene>
<reference evidence="3" key="1">
    <citation type="submission" date="2020-01" db="EMBL/GenBank/DDBJ databases">
        <authorList>
            <consortium name="DOE Joint Genome Institute"/>
            <person name="Haridas S."/>
            <person name="Albert R."/>
            <person name="Binder M."/>
            <person name="Bloem J."/>
            <person name="Labutti K."/>
            <person name="Salamov A."/>
            <person name="Andreopoulos B."/>
            <person name="Baker S.E."/>
            <person name="Barry K."/>
            <person name="Bills G."/>
            <person name="Bluhm B.H."/>
            <person name="Cannon C."/>
            <person name="Castanera R."/>
            <person name="Culley D.E."/>
            <person name="Daum C."/>
            <person name="Ezra D."/>
            <person name="Gonzalez J.B."/>
            <person name="Henrissat B."/>
            <person name="Kuo A."/>
            <person name="Liang C."/>
            <person name="Lipzen A."/>
            <person name="Lutzoni F."/>
            <person name="Magnuson J."/>
            <person name="Mondo S."/>
            <person name="Nolan M."/>
            <person name="Ohm R."/>
            <person name="Pangilinan J."/>
            <person name="Park H.-J."/>
            <person name="Ramirez L."/>
            <person name="Alfaro M."/>
            <person name="Sun H."/>
            <person name="Tritt A."/>
            <person name="Yoshinaga Y."/>
            <person name="Zwiers L.-H."/>
            <person name="Turgeon B.G."/>
            <person name="Goodwin S.B."/>
            <person name="Spatafora J.W."/>
            <person name="Crous P.W."/>
            <person name="Grigoriev I.V."/>
        </authorList>
    </citation>
    <scope>NUCLEOTIDE SEQUENCE</scope>
    <source>
        <strain evidence="3">CBS 342.82</strain>
    </source>
</reference>
<keyword evidence="2" id="KW-1185">Reference proteome</keyword>
<dbReference type="GeneID" id="54363850"/>
<accession>A0A6J3LR91</accession>
<proteinExistence type="predicted"/>
<dbReference type="RefSeq" id="XP_033455174.1">
    <property type="nucleotide sequence ID" value="XM_033606050.1"/>
</dbReference>
<dbReference type="Proteomes" id="UP000504637">
    <property type="component" value="Unplaced"/>
</dbReference>
<evidence type="ECO:0000256" key="1">
    <source>
        <dbReference type="SAM" id="SignalP"/>
    </source>
</evidence>
<evidence type="ECO:0000313" key="2">
    <source>
        <dbReference type="Proteomes" id="UP000504637"/>
    </source>
</evidence>
<sequence length="145" mass="15526">MYFAMRLLVLGLALLTGVAPVQAASTTTKNTTDMKPFSHWMPTGGKCVMTGVGTWLCKSLPKQDIKRVRNGTCISTGPDFLSCGPGAVPLNSTSCVPSGPFVFRCGREDLLVDKYFCLEAWEGVHMCKEEKPLAVMPKVPGALGG</sequence>
<keyword evidence="1" id="KW-0732">Signal</keyword>
<reference evidence="3" key="2">
    <citation type="submission" date="2020-04" db="EMBL/GenBank/DDBJ databases">
        <authorList>
            <consortium name="NCBI Genome Project"/>
        </authorList>
    </citation>
    <scope>NUCLEOTIDE SEQUENCE</scope>
    <source>
        <strain evidence="3">CBS 342.82</strain>
    </source>
</reference>
<organism evidence="3">
    <name type="scientific">Dissoconium aciculare CBS 342.82</name>
    <dbReference type="NCBI Taxonomy" id="1314786"/>
    <lineage>
        <taxon>Eukaryota</taxon>
        <taxon>Fungi</taxon>
        <taxon>Dikarya</taxon>
        <taxon>Ascomycota</taxon>
        <taxon>Pezizomycotina</taxon>
        <taxon>Dothideomycetes</taxon>
        <taxon>Dothideomycetidae</taxon>
        <taxon>Mycosphaerellales</taxon>
        <taxon>Dissoconiaceae</taxon>
        <taxon>Dissoconium</taxon>
    </lineage>
</organism>
<feature type="signal peptide" evidence="1">
    <location>
        <begin position="1"/>
        <end position="23"/>
    </location>
</feature>